<sequence length="603" mass="64853">MSDSKRRLRPDPKRSPYLLWIFCFLVIPWLPINGFYIFLAQTFFYTLIAVIGLNLLLGLSGQMSLGQAGFYALGAYGSALTALKLGWPIPLSIAFGTVLAGLGGGLVGVFALRTRGLYLAMTTLAVGYVLDILAQRWIGLTGGAMGLSAIPQIEFGQTKSGPVVFFYFAGAAVIVIQLLSDFIHDGRFGRNLRAIRESEVFAASVGIQVSRWKAGIFAFAAALAGMGGAFFAHQSGFVGSDAFTVRLSIALLIAAVVGGLGTKSGPFLGTLILLGIVEVIAGIDKYGLFIYGLILVTVLLAFPKGAAGVLDKLNTKLGLSDKDTRLLEDPKSSSKQQRSELALSTSIVQGASLCIQSISKSYSGLKAVDTVSIDVLPNTVHGLIGPNGAGKSTIINMIAGVYRPDTGRITLGDQDISALSIADRANLGLARTFQNLQLIEGITVLDNVMLGVKHQQSYSKDFFDWLFKNSLENKERQESINILNFLGLDHLADRLPGELPYGHRKLLELARAIAQRPRILLLDEPIAGMNTQEAKEIAQVLLKLRHLGITIVLVEHNMEFVMSVCDSLSVLNFGRLIAHGTPEEIQNNPTVIEAYLGTGVKKT</sequence>
<dbReference type="FunFam" id="3.40.50.300:FF:000421">
    <property type="entry name" value="Branched-chain amino acid ABC transporter ATP-binding protein"/>
    <property type="match status" value="1"/>
</dbReference>
<keyword evidence="4 9" id="KW-0812">Transmembrane</keyword>
<evidence type="ECO:0000256" key="4">
    <source>
        <dbReference type="ARBA" id="ARBA00022692"/>
    </source>
</evidence>
<dbReference type="GO" id="GO:0005524">
    <property type="term" value="F:ATP binding"/>
    <property type="evidence" value="ECO:0007669"/>
    <property type="project" value="UniProtKB-KW"/>
</dbReference>
<evidence type="ECO:0000259" key="10">
    <source>
        <dbReference type="PROSITE" id="PS50893"/>
    </source>
</evidence>
<keyword evidence="6 11" id="KW-0067">ATP-binding</keyword>
<dbReference type="CDD" id="cd03219">
    <property type="entry name" value="ABC_Mj1267_LivG_branched"/>
    <property type="match status" value="1"/>
</dbReference>
<dbReference type="InterPro" id="IPR001851">
    <property type="entry name" value="ABC_transp_permease"/>
</dbReference>
<dbReference type="SUPFAM" id="SSF52540">
    <property type="entry name" value="P-loop containing nucleoside triphosphate hydrolases"/>
    <property type="match status" value="1"/>
</dbReference>
<evidence type="ECO:0000256" key="7">
    <source>
        <dbReference type="ARBA" id="ARBA00022989"/>
    </source>
</evidence>
<evidence type="ECO:0000313" key="11">
    <source>
        <dbReference type="EMBL" id="PRY96879.1"/>
    </source>
</evidence>
<dbReference type="RefSeq" id="WP_259673621.1">
    <property type="nucleotide sequence ID" value="NZ_PVTV01000016.1"/>
</dbReference>
<organism evidence="11 12">
    <name type="scientific">Jezberella montanilacus</name>
    <dbReference type="NCBI Taxonomy" id="323426"/>
    <lineage>
        <taxon>Bacteria</taxon>
        <taxon>Pseudomonadati</taxon>
        <taxon>Pseudomonadota</taxon>
        <taxon>Betaproteobacteria</taxon>
        <taxon>Burkholderiales</taxon>
        <taxon>Alcaligenaceae</taxon>
        <taxon>Jezberella</taxon>
    </lineage>
</organism>
<dbReference type="Gene3D" id="3.40.50.300">
    <property type="entry name" value="P-loop containing nucleotide triphosphate hydrolases"/>
    <property type="match status" value="1"/>
</dbReference>
<protein>
    <submittedName>
        <fullName evidence="11">Amino acid/amide ABC transporter membrane protein 2 (HAAT family) /amino acid/amide ABC transporter ATP-binding protein 1 (HAAT family)</fullName>
    </submittedName>
</protein>
<proteinExistence type="predicted"/>
<name>A0A2T0XD54_9BURK</name>
<dbReference type="InterPro" id="IPR051120">
    <property type="entry name" value="ABC_AA/LPS_Transport"/>
</dbReference>
<dbReference type="EMBL" id="PVTV01000016">
    <property type="protein sequence ID" value="PRY96879.1"/>
    <property type="molecule type" value="Genomic_DNA"/>
</dbReference>
<dbReference type="CDD" id="cd06581">
    <property type="entry name" value="TM_PBP1_LivM_like"/>
    <property type="match status" value="1"/>
</dbReference>
<dbReference type="PANTHER" id="PTHR45772">
    <property type="entry name" value="CONSERVED COMPONENT OF ABC TRANSPORTER FOR NATURAL AMINO ACIDS-RELATED"/>
    <property type="match status" value="1"/>
</dbReference>
<keyword evidence="5" id="KW-0547">Nucleotide-binding</keyword>
<evidence type="ECO:0000256" key="8">
    <source>
        <dbReference type="ARBA" id="ARBA00023136"/>
    </source>
</evidence>
<feature type="domain" description="ABC transporter" evidence="10">
    <location>
        <begin position="353"/>
        <end position="598"/>
    </location>
</feature>
<dbReference type="Proteomes" id="UP000238308">
    <property type="component" value="Unassembled WGS sequence"/>
</dbReference>
<evidence type="ECO:0000256" key="3">
    <source>
        <dbReference type="ARBA" id="ARBA00022475"/>
    </source>
</evidence>
<feature type="transmembrane region" description="Helical" evidence="9">
    <location>
        <begin position="214"/>
        <end position="231"/>
    </location>
</feature>
<feature type="transmembrane region" description="Helical" evidence="9">
    <location>
        <begin position="289"/>
        <end position="310"/>
    </location>
</feature>
<evidence type="ECO:0000256" key="5">
    <source>
        <dbReference type="ARBA" id="ARBA00022741"/>
    </source>
</evidence>
<feature type="transmembrane region" description="Helical" evidence="9">
    <location>
        <begin position="15"/>
        <end position="32"/>
    </location>
</feature>
<keyword evidence="8 9" id="KW-0472">Membrane</keyword>
<dbReference type="InterPro" id="IPR003439">
    <property type="entry name" value="ABC_transporter-like_ATP-bd"/>
</dbReference>
<accession>A0A2T0XD54</accession>
<dbReference type="Pfam" id="PF00005">
    <property type="entry name" value="ABC_tran"/>
    <property type="match status" value="1"/>
</dbReference>
<feature type="transmembrane region" description="Helical" evidence="9">
    <location>
        <begin position="93"/>
        <end position="112"/>
    </location>
</feature>
<dbReference type="PROSITE" id="PS50893">
    <property type="entry name" value="ABC_TRANSPORTER_2"/>
    <property type="match status" value="1"/>
</dbReference>
<feature type="transmembrane region" description="Helical" evidence="9">
    <location>
        <begin position="38"/>
        <end position="57"/>
    </location>
</feature>
<evidence type="ECO:0000256" key="1">
    <source>
        <dbReference type="ARBA" id="ARBA00004651"/>
    </source>
</evidence>
<comment type="subcellular location">
    <subcellularLocation>
        <location evidence="1">Cell membrane</location>
        <topology evidence="1">Multi-pass membrane protein</topology>
    </subcellularLocation>
</comment>
<evidence type="ECO:0000256" key="9">
    <source>
        <dbReference type="SAM" id="Phobius"/>
    </source>
</evidence>
<dbReference type="InterPro" id="IPR043428">
    <property type="entry name" value="LivM-like"/>
</dbReference>
<keyword evidence="12" id="KW-1185">Reference proteome</keyword>
<feature type="transmembrane region" description="Helical" evidence="9">
    <location>
        <begin position="164"/>
        <end position="183"/>
    </location>
</feature>
<reference evidence="11 12" key="1">
    <citation type="submission" date="2018-03" db="EMBL/GenBank/DDBJ databases">
        <title>Genomic Encyclopedia of Type Strains, Phase III (KMG-III): the genomes of soil and plant-associated and newly described type strains.</title>
        <authorList>
            <person name="Whitman W."/>
        </authorList>
    </citation>
    <scope>NUCLEOTIDE SEQUENCE [LARGE SCALE GENOMIC DNA]</scope>
    <source>
        <strain evidence="11 12">MWH-P2sevCIIIb</strain>
    </source>
</reference>
<feature type="transmembrane region" description="Helical" evidence="9">
    <location>
        <begin position="117"/>
        <end position="138"/>
    </location>
</feature>
<keyword evidence="7 9" id="KW-1133">Transmembrane helix</keyword>
<dbReference type="Pfam" id="PF02653">
    <property type="entry name" value="BPD_transp_2"/>
    <property type="match status" value="1"/>
</dbReference>
<gene>
    <name evidence="11" type="ORF">BCM14_2636</name>
</gene>
<comment type="caution">
    <text evidence="11">The sequence shown here is derived from an EMBL/GenBank/DDBJ whole genome shotgun (WGS) entry which is preliminary data.</text>
</comment>
<dbReference type="AlphaFoldDB" id="A0A2T0XD54"/>
<dbReference type="PANTHER" id="PTHR45772:SF9">
    <property type="entry name" value="CONSERVED COMPONENT OF ABC TRANSPORTER FOR NATURAL AMINO ACIDS"/>
    <property type="match status" value="1"/>
</dbReference>
<evidence type="ECO:0000313" key="12">
    <source>
        <dbReference type="Proteomes" id="UP000238308"/>
    </source>
</evidence>
<dbReference type="GO" id="GO:0015658">
    <property type="term" value="F:branched-chain amino acid transmembrane transporter activity"/>
    <property type="evidence" value="ECO:0007669"/>
    <property type="project" value="InterPro"/>
</dbReference>
<keyword evidence="3" id="KW-1003">Cell membrane</keyword>
<dbReference type="InterPro" id="IPR003593">
    <property type="entry name" value="AAA+_ATPase"/>
</dbReference>
<dbReference type="InterPro" id="IPR032823">
    <property type="entry name" value="BCA_ABC_TP_C"/>
</dbReference>
<evidence type="ECO:0000256" key="2">
    <source>
        <dbReference type="ARBA" id="ARBA00022448"/>
    </source>
</evidence>
<dbReference type="GO" id="GO:0005886">
    <property type="term" value="C:plasma membrane"/>
    <property type="evidence" value="ECO:0007669"/>
    <property type="project" value="UniProtKB-SubCell"/>
</dbReference>
<evidence type="ECO:0000256" key="6">
    <source>
        <dbReference type="ARBA" id="ARBA00022840"/>
    </source>
</evidence>
<keyword evidence="2" id="KW-0813">Transport</keyword>
<dbReference type="GO" id="GO:0016887">
    <property type="term" value="F:ATP hydrolysis activity"/>
    <property type="evidence" value="ECO:0007669"/>
    <property type="project" value="InterPro"/>
</dbReference>
<dbReference type="Pfam" id="PF12399">
    <property type="entry name" value="BCA_ABC_TP_C"/>
    <property type="match status" value="1"/>
</dbReference>
<dbReference type="SMART" id="SM00382">
    <property type="entry name" value="AAA"/>
    <property type="match status" value="1"/>
</dbReference>
<dbReference type="InterPro" id="IPR027417">
    <property type="entry name" value="P-loop_NTPase"/>
</dbReference>